<proteinExistence type="predicted"/>
<accession>A0A5S3WYI2</accession>
<dbReference type="Pfam" id="PF03808">
    <property type="entry name" value="Glyco_tran_WecG"/>
    <property type="match status" value="1"/>
</dbReference>
<dbReference type="OrthoDB" id="9808602at2"/>
<evidence type="ECO:0000256" key="2">
    <source>
        <dbReference type="ARBA" id="ARBA00022679"/>
    </source>
</evidence>
<sequence>MCEYFAELDSKLSSKEEWERRIEQLYCSKETEQRLVATFVNPFSYPVLLEEPSLFRQFDLIFSDGLLHTRLHNAFCDNKIDRVSFDLSSIASDTLARAEANNLKVAFVGGKYEHAQTLPEKLLELFPKLNIAYCRDGYFNSDIEKEHCFEQLNLAVPDIVIVGMGTPLQEKFLVQCVEKVSNVKEFYTCGGFLEQTATKGDYYHPLVKKLGLRWLQRAYRHSHVRKRLLQDYPKFVVSYIRRHI</sequence>
<reference evidence="3 4" key="1">
    <citation type="submission" date="2018-01" db="EMBL/GenBank/DDBJ databases">
        <authorList>
            <person name="Paulsen S."/>
            <person name="Gram L.K."/>
        </authorList>
    </citation>
    <scope>NUCLEOTIDE SEQUENCE [LARGE SCALE GENOMIC DNA]</scope>
    <source>
        <strain evidence="3 4">S2599</strain>
    </source>
</reference>
<name>A0A5S3WYI2_9GAMM</name>
<reference evidence="4" key="2">
    <citation type="submission" date="2019-06" db="EMBL/GenBank/DDBJ databases">
        <title>Co-occurence of chitin degradation, pigmentation and bioactivity in marine Pseudoalteromonas.</title>
        <authorList>
            <person name="Sonnenschein E.C."/>
            <person name="Bech P.K."/>
        </authorList>
    </citation>
    <scope>NUCLEOTIDE SEQUENCE [LARGE SCALE GENOMIC DNA]</scope>
    <source>
        <strain evidence="4">S2599</strain>
    </source>
</reference>
<dbReference type="AlphaFoldDB" id="A0A5S3WYI2"/>
<comment type="caution">
    <text evidence="3">The sequence shown here is derived from an EMBL/GenBank/DDBJ whole genome shotgun (WGS) entry which is preliminary data.</text>
</comment>
<organism evidence="3 4">
    <name type="scientific">Pseudoalteromonas rubra</name>
    <dbReference type="NCBI Taxonomy" id="43658"/>
    <lineage>
        <taxon>Bacteria</taxon>
        <taxon>Pseudomonadati</taxon>
        <taxon>Pseudomonadota</taxon>
        <taxon>Gammaproteobacteria</taxon>
        <taxon>Alteromonadales</taxon>
        <taxon>Pseudoalteromonadaceae</taxon>
        <taxon>Pseudoalteromonas</taxon>
    </lineage>
</organism>
<dbReference type="RefSeq" id="WP_138545313.1">
    <property type="nucleotide sequence ID" value="NZ_PNCJ01000017.1"/>
</dbReference>
<dbReference type="EMBL" id="PNCJ01000017">
    <property type="protein sequence ID" value="TMP36631.1"/>
    <property type="molecule type" value="Genomic_DNA"/>
</dbReference>
<evidence type="ECO:0000313" key="4">
    <source>
        <dbReference type="Proteomes" id="UP000306719"/>
    </source>
</evidence>
<evidence type="ECO:0008006" key="5">
    <source>
        <dbReference type="Google" id="ProtNLM"/>
    </source>
</evidence>
<dbReference type="CDD" id="cd06533">
    <property type="entry name" value="Glyco_transf_WecG_TagA"/>
    <property type="match status" value="1"/>
</dbReference>
<evidence type="ECO:0000256" key="1">
    <source>
        <dbReference type="ARBA" id="ARBA00022676"/>
    </source>
</evidence>
<dbReference type="PANTHER" id="PTHR34136:SF1">
    <property type="entry name" value="UDP-N-ACETYL-D-MANNOSAMINURONIC ACID TRANSFERASE"/>
    <property type="match status" value="1"/>
</dbReference>
<evidence type="ECO:0000313" key="3">
    <source>
        <dbReference type="EMBL" id="TMP36631.1"/>
    </source>
</evidence>
<keyword evidence="2" id="KW-0808">Transferase</keyword>
<keyword evidence="1" id="KW-0328">Glycosyltransferase</keyword>
<dbReference type="GO" id="GO:0016758">
    <property type="term" value="F:hexosyltransferase activity"/>
    <property type="evidence" value="ECO:0007669"/>
    <property type="project" value="TreeGrafter"/>
</dbReference>
<dbReference type="PANTHER" id="PTHR34136">
    <property type="match status" value="1"/>
</dbReference>
<dbReference type="Proteomes" id="UP000306719">
    <property type="component" value="Unassembled WGS sequence"/>
</dbReference>
<protein>
    <recommendedName>
        <fullName evidence="5">Glycosyltransferase</fullName>
    </recommendedName>
</protein>
<dbReference type="InterPro" id="IPR004629">
    <property type="entry name" value="WecG_TagA_CpsF"/>
</dbReference>
<gene>
    <name evidence="3" type="ORF">CWB98_13470</name>
</gene>